<accession>A0AAN9TP53</accession>
<reference evidence="1 2" key="1">
    <citation type="submission" date="2024-03" db="EMBL/GenBank/DDBJ databases">
        <title>Adaptation during the transition from Ophiocordyceps entomopathogen to insect associate is accompanied by gene loss and intensified selection.</title>
        <authorList>
            <person name="Ward C.M."/>
            <person name="Onetto C.A."/>
            <person name="Borneman A.R."/>
        </authorList>
    </citation>
    <scope>NUCLEOTIDE SEQUENCE [LARGE SCALE GENOMIC DNA]</scope>
    <source>
        <strain evidence="1">AWRI1</strain>
        <tissue evidence="1">Single Adult Female</tissue>
    </source>
</reference>
<dbReference type="Proteomes" id="UP001367676">
    <property type="component" value="Unassembled WGS sequence"/>
</dbReference>
<sequence length="129" mass="14220">MARRHSASAFNTRNQRILRRRMRLGAAALAVGTSESDIYFHEIARAYGTCACAYYKGAITRSSSAEPEPNTRAHSPSTQMIRVKLVPVPSSMTSQDSTNEKKRIFDFNQSLSSNACDVMELLTGNTGTK</sequence>
<organism evidence="1 2">
    <name type="scientific">Parthenolecanium corni</name>
    <dbReference type="NCBI Taxonomy" id="536013"/>
    <lineage>
        <taxon>Eukaryota</taxon>
        <taxon>Metazoa</taxon>
        <taxon>Ecdysozoa</taxon>
        <taxon>Arthropoda</taxon>
        <taxon>Hexapoda</taxon>
        <taxon>Insecta</taxon>
        <taxon>Pterygota</taxon>
        <taxon>Neoptera</taxon>
        <taxon>Paraneoptera</taxon>
        <taxon>Hemiptera</taxon>
        <taxon>Sternorrhyncha</taxon>
        <taxon>Coccoidea</taxon>
        <taxon>Coccidae</taxon>
        <taxon>Parthenolecanium</taxon>
    </lineage>
</organism>
<keyword evidence="2" id="KW-1185">Reference proteome</keyword>
<protein>
    <submittedName>
        <fullName evidence="1">Uncharacterized protein</fullName>
    </submittedName>
</protein>
<evidence type="ECO:0000313" key="1">
    <source>
        <dbReference type="EMBL" id="KAK7602332.1"/>
    </source>
</evidence>
<evidence type="ECO:0000313" key="2">
    <source>
        <dbReference type="Proteomes" id="UP001367676"/>
    </source>
</evidence>
<proteinExistence type="predicted"/>
<name>A0AAN9TP53_9HEMI</name>
<dbReference type="EMBL" id="JBBCAQ010000008">
    <property type="protein sequence ID" value="KAK7602332.1"/>
    <property type="molecule type" value="Genomic_DNA"/>
</dbReference>
<dbReference type="AlphaFoldDB" id="A0AAN9TP53"/>
<comment type="caution">
    <text evidence="1">The sequence shown here is derived from an EMBL/GenBank/DDBJ whole genome shotgun (WGS) entry which is preliminary data.</text>
</comment>
<gene>
    <name evidence="1" type="ORF">V9T40_007921</name>
</gene>